<protein>
    <submittedName>
        <fullName evidence="2">Uncharacterized protein</fullName>
    </submittedName>
</protein>
<organism evidence="2 3">
    <name type="scientific">Willisornis vidua</name>
    <name type="common">Xingu scale-backed antbird</name>
    <dbReference type="NCBI Taxonomy" id="1566151"/>
    <lineage>
        <taxon>Eukaryota</taxon>
        <taxon>Metazoa</taxon>
        <taxon>Chordata</taxon>
        <taxon>Craniata</taxon>
        <taxon>Vertebrata</taxon>
        <taxon>Euteleostomi</taxon>
        <taxon>Archelosauria</taxon>
        <taxon>Archosauria</taxon>
        <taxon>Dinosauria</taxon>
        <taxon>Saurischia</taxon>
        <taxon>Theropoda</taxon>
        <taxon>Coelurosauria</taxon>
        <taxon>Aves</taxon>
        <taxon>Neognathae</taxon>
        <taxon>Neoaves</taxon>
        <taxon>Telluraves</taxon>
        <taxon>Australaves</taxon>
        <taxon>Passeriformes</taxon>
        <taxon>Thamnophilidae</taxon>
        <taxon>Willisornis</taxon>
    </lineage>
</organism>
<name>A0ABQ9DED0_9PASS</name>
<evidence type="ECO:0000256" key="1">
    <source>
        <dbReference type="SAM" id="MobiDB-lite"/>
    </source>
</evidence>
<dbReference type="EMBL" id="WHWB01033427">
    <property type="protein sequence ID" value="KAJ7419958.1"/>
    <property type="molecule type" value="Genomic_DNA"/>
</dbReference>
<dbReference type="Proteomes" id="UP001145742">
    <property type="component" value="Unassembled WGS sequence"/>
</dbReference>
<proteinExistence type="predicted"/>
<comment type="caution">
    <text evidence="2">The sequence shown here is derived from an EMBL/GenBank/DDBJ whole genome shotgun (WGS) entry which is preliminary data.</text>
</comment>
<accession>A0ABQ9DED0</accession>
<evidence type="ECO:0000313" key="2">
    <source>
        <dbReference type="EMBL" id="KAJ7419958.1"/>
    </source>
</evidence>
<keyword evidence="3" id="KW-1185">Reference proteome</keyword>
<reference evidence="2" key="1">
    <citation type="submission" date="2019-10" db="EMBL/GenBank/DDBJ databases">
        <authorList>
            <person name="Soares A.E.R."/>
            <person name="Aleixo A."/>
            <person name="Schneider P."/>
            <person name="Miyaki C.Y."/>
            <person name="Schneider M.P."/>
            <person name="Mello C."/>
            <person name="Vasconcelos A.T.R."/>
        </authorList>
    </citation>
    <scope>NUCLEOTIDE SEQUENCE</scope>
    <source>
        <tissue evidence="2">Muscle</tissue>
    </source>
</reference>
<evidence type="ECO:0000313" key="3">
    <source>
        <dbReference type="Proteomes" id="UP001145742"/>
    </source>
</evidence>
<sequence>MRKTWKSISSGEKSPMPPIQQYGSQWSKPYNLTVVELEQHWDWMIASRAAASALAAPQKEIPGLFGVAGDGEQLQEIGTRCNSHAPGANQHGQTAGSEELRWEGLSIPTPEQIEKFSEALET</sequence>
<feature type="compositionally biased region" description="Polar residues" evidence="1">
    <location>
        <begin position="1"/>
        <end position="12"/>
    </location>
</feature>
<feature type="region of interest" description="Disordered" evidence="1">
    <location>
        <begin position="1"/>
        <end position="24"/>
    </location>
</feature>
<gene>
    <name evidence="2" type="ORF">WISP_51030</name>
</gene>